<dbReference type="InterPro" id="IPR011538">
    <property type="entry name" value="Nuo51_FMN-bd"/>
</dbReference>
<dbReference type="Pfam" id="PF01512">
    <property type="entry name" value="Complex1_51K"/>
    <property type="match status" value="1"/>
</dbReference>
<evidence type="ECO:0000256" key="1">
    <source>
        <dbReference type="ARBA" id="ARBA00007523"/>
    </source>
</evidence>
<dbReference type="SUPFAM" id="SSF140490">
    <property type="entry name" value="Nqo1C-terminal domain-like"/>
    <property type="match status" value="1"/>
</dbReference>
<dbReference type="GO" id="GO:0046872">
    <property type="term" value="F:metal ion binding"/>
    <property type="evidence" value="ECO:0007669"/>
    <property type="project" value="UniProtKB-KW"/>
</dbReference>
<keyword evidence="3" id="KW-0479">Metal-binding</keyword>
<dbReference type="STRING" id="545694.TREPR_3301"/>
<dbReference type="FunFam" id="3.40.50.11540:FF:000001">
    <property type="entry name" value="NADH dehydrogenase [ubiquinone] flavoprotein 1, mitochondrial"/>
    <property type="match status" value="1"/>
</dbReference>
<dbReference type="CDD" id="cd02980">
    <property type="entry name" value="TRX_Fd_family"/>
    <property type="match status" value="1"/>
</dbReference>
<keyword evidence="2" id="KW-0004">4Fe-4S</keyword>
<feature type="domain" description="4Fe-4S ferredoxin-type" evidence="6">
    <location>
        <begin position="569"/>
        <end position="598"/>
    </location>
</feature>
<dbReference type="Pfam" id="PF12838">
    <property type="entry name" value="Fer4_7"/>
    <property type="match status" value="1"/>
</dbReference>
<reference evidence="9" key="1">
    <citation type="submission" date="2009-12" db="EMBL/GenBank/DDBJ databases">
        <title>Complete sequence of Treponema primitia strain ZAS-2.</title>
        <authorList>
            <person name="Tetu S.G."/>
            <person name="Matson E."/>
            <person name="Ren Q."/>
            <person name="Seshadri R."/>
            <person name="Elbourne L."/>
            <person name="Hassan K.A."/>
            <person name="Durkin A."/>
            <person name="Radune D."/>
            <person name="Mohamoud Y."/>
            <person name="Shay R."/>
            <person name="Jin S."/>
            <person name="Zhang X."/>
            <person name="Lucey K."/>
            <person name="Ballor N.R."/>
            <person name="Ottesen E."/>
            <person name="Rosenthal R."/>
            <person name="Allen A."/>
            <person name="Leadbetter J.R."/>
            <person name="Paulsen I.T."/>
        </authorList>
    </citation>
    <scope>NUCLEOTIDE SEQUENCE [LARGE SCALE GENOMIC DNA]</scope>
    <source>
        <strain evidence="9">ATCC BAA-887 / DSM 12427 / ZAS-2</strain>
    </source>
</reference>
<dbReference type="InterPro" id="IPR019575">
    <property type="entry name" value="Nuop51_4Fe4S-bd"/>
</dbReference>
<dbReference type="PANTHER" id="PTHR43578:SF3">
    <property type="entry name" value="NADH-QUINONE OXIDOREDUCTASE SUBUNIT F"/>
    <property type="match status" value="1"/>
</dbReference>
<dbReference type="SUPFAM" id="SSF54862">
    <property type="entry name" value="4Fe-4S ferredoxins"/>
    <property type="match status" value="1"/>
</dbReference>
<dbReference type="InterPro" id="IPR037225">
    <property type="entry name" value="Nuo51_FMN-bd_sf"/>
</dbReference>
<dbReference type="Gene3D" id="3.10.20.600">
    <property type="match status" value="1"/>
</dbReference>
<evidence type="ECO:0000313" key="8">
    <source>
        <dbReference type="EMBL" id="AEL20825.1"/>
    </source>
</evidence>
<reference evidence="8" key="4">
    <citation type="journal article" date="2012" name="Microb. Ecol.">
        <title>Genomic analysis reveals multiple [FeFe] hydrogenases and hydrogen sensors encoded by treponemes from the H(2)-rich termite gut.</title>
        <authorList>
            <person name="Ballor N.R."/>
            <person name="Paulsen I."/>
            <person name="Leadbetter J.R."/>
        </authorList>
    </citation>
    <scope>NUCLEOTIDE SEQUENCE</scope>
    <source>
        <strain evidence="8">TREPR_3301</strain>
    </source>
</reference>
<dbReference type="PANTHER" id="PTHR43578">
    <property type="entry name" value="NADH-QUINONE OXIDOREDUCTASE SUBUNIT F"/>
    <property type="match status" value="1"/>
</dbReference>
<dbReference type="Proteomes" id="UP000009223">
    <property type="component" value="Chromosome"/>
</dbReference>
<comment type="similarity">
    <text evidence="1">Belongs to the complex I 51 kDa subunit family.</text>
</comment>
<dbReference type="SUPFAM" id="SSF142019">
    <property type="entry name" value="Nqo1 FMN-binding domain-like"/>
    <property type="match status" value="1"/>
</dbReference>
<evidence type="ECO:0000256" key="4">
    <source>
        <dbReference type="ARBA" id="ARBA00023004"/>
    </source>
</evidence>
<dbReference type="PROSITE" id="PS00198">
    <property type="entry name" value="4FE4S_FER_1"/>
    <property type="match status" value="1"/>
</dbReference>
<dbReference type="Gene3D" id="6.10.250.1450">
    <property type="match status" value="1"/>
</dbReference>
<dbReference type="Gene3D" id="3.40.30.10">
    <property type="entry name" value="Glutaredoxin"/>
    <property type="match status" value="1"/>
</dbReference>
<dbReference type="InterPro" id="IPR017896">
    <property type="entry name" value="4Fe4S_Fe-S-bd"/>
</dbReference>
<dbReference type="GO" id="GO:0010181">
    <property type="term" value="F:FMN binding"/>
    <property type="evidence" value="ECO:0007669"/>
    <property type="project" value="InterPro"/>
</dbReference>
<name>F5YKB4_TREPZ</name>
<dbReference type="eggNOG" id="COG1894">
    <property type="taxonomic scope" value="Bacteria"/>
</dbReference>
<evidence type="ECO:0000259" key="6">
    <source>
        <dbReference type="PROSITE" id="PS51379"/>
    </source>
</evidence>
<dbReference type="InterPro" id="IPR036249">
    <property type="entry name" value="Thioredoxin-like_sf"/>
</dbReference>
<sequence length="634" mass="68988">MSKLTNRDALKKVRESYKKAFDAEKRKIFVCAGNGCIASGSIQVYDKLAEIIKSKNVGCSLELKEEPGHPAGLKKGGCPGFCNQSVLVLVEPEGWLYTKVKPEDAEDIVEQTIKNGKPVERLAYKAPDGKLILKKDEIPFYKKQQRIVLDHCGKINAESIKEYLAVEGYSAFEKVLFDMTPEAVCKEVTDSNLRGRGGAGFPAGQKWGDTLKAQGSPKYIVCNGDEGDPGAFMDQSVMEGIPHQMIEGMLIAARAIGAEQGYIYVRAEYPNAVARLRKAIEQAEEFGLLGDNILGTGFNFHLTIYRGAGAFVCGEGSALMGSIEGRRGMPRVKRYRSTERGLYEKPTVLNNVETYANVPLIINRGANWYKGIGPASSPGTKTFALTGKIENTGLIEVPMGTKLREIIFDIGGGIRDGKKFKAVQIGGPSGGCLTEADLDMPLDFDSVPKAGAIIGSGGLVVMDETNCMIEIARFFVDFTKRESCGKCTPCREGTLRMLEILERIVNGAGKDGDIETLGELAVTISQAALCGLGKTAPNPILSTLKRFRNEYEDHIYKHKCTAGECQKLKTLYIDPQNCAGCGACAKACPVGAISQQDKVLEGKKKAYYVLDEKKCIKCFACKEKCKFDAVKEEA</sequence>
<dbReference type="SUPFAM" id="SSF142984">
    <property type="entry name" value="Nqo1 middle domain-like"/>
    <property type="match status" value="1"/>
</dbReference>
<dbReference type="RefSeq" id="WP_015706975.1">
    <property type="nucleotide sequence ID" value="NC_015578.1"/>
</dbReference>
<dbReference type="PROSITE" id="PS51379">
    <property type="entry name" value="4FE4S_FER_2"/>
    <property type="match status" value="2"/>
</dbReference>
<dbReference type="InterPro" id="IPR037207">
    <property type="entry name" value="Nuop51_4Fe4S-bd_sf"/>
</dbReference>
<keyword evidence="9" id="KW-1185">Reference proteome</keyword>
<dbReference type="HOGENOM" id="CLU_014881_3_2_12"/>
<dbReference type="PROSITE" id="PS00645">
    <property type="entry name" value="COMPLEX1_51K_2"/>
    <property type="match status" value="1"/>
</dbReference>
<dbReference type="SUPFAM" id="SSF52833">
    <property type="entry name" value="Thioredoxin-like"/>
    <property type="match status" value="1"/>
</dbReference>
<dbReference type="AlphaFoldDB" id="F5YKB4"/>
<protein>
    <submittedName>
        <fullName evidence="8">HndB3</fullName>
    </submittedName>
    <submittedName>
        <fullName evidence="7">NAD-dependent formate dehydrogenase beta subunit</fullName>
    </submittedName>
</protein>
<gene>
    <name evidence="8" type="primary">hndB3</name>
    <name evidence="7" type="ordered locus">TREPR_3301</name>
</gene>
<dbReference type="Pfam" id="PF10589">
    <property type="entry name" value="NADH_4Fe-4S"/>
    <property type="match status" value="1"/>
</dbReference>
<evidence type="ECO:0000256" key="3">
    <source>
        <dbReference type="ARBA" id="ARBA00022723"/>
    </source>
</evidence>
<proteinExistence type="inferred from homology"/>
<feature type="domain" description="4Fe-4S ferredoxin-type" evidence="6">
    <location>
        <begin position="606"/>
        <end position="634"/>
    </location>
</feature>
<organism evidence="7 9">
    <name type="scientific">Treponema primitia (strain ATCC BAA-887 / DSM 12427 / ZAS-2)</name>
    <dbReference type="NCBI Taxonomy" id="545694"/>
    <lineage>
        <taxon>Bacteria</taxon>
        <taxon>Pseudomonadati</taxon>
        <taxon>Spirochaetota</taxon>
        <taxon>Spirochaetia</taxon>
        <taxon>Spirochaetales</taxon>
        <taxon>Treponemataceae</taxon>
        <taxon>Treponema</taxon>
    </lineage>
</organism>
<dbReference type="Gene3D" id="1.20.1440.230">
    <property type="entry name" value="NADH-ubiquinone oxidoreductase 51kDa subunit, iron-sulphur binding domain"/>
    <property type="match status" value="1"/>
</dbReference>
<accession>F5YKB4</accession>
<evidence type="ECO:0000256" key="5">
    <source>
        <dbReference type="ARBA" id="ARBA00023014"/>
    </source>
</evidence>
<dbReference type="OrthoDB" id="9761899at2"/>
<dbReference type="EMBL" id="CP001843">
    <property type="protein sequence ID" value="AEF84826.1"/>
    <property type="molecule type" value="Genomic_DNA"/>
</dbReference>
<dbReference type="EMBL" id="HQ020739">
    <property type="protein sequence ID" value="AEL20825.1"/>
    <property type="molecule type" value="Genomic_DNA"/>
</dbReference>
<keyword evidence="5" id="KW-0411">Iron-sulfur</keyword>
<keyword evidence="4" id="KW-0408">Iron</keyword>
<dbReference type="Gene3D" id="3.30.70.20">
    <property type="match status" value="1"/>
</dbReference>
<dbReference type="SMART" id="SM00928">
    <property type="entry name" value="NADH_4Fe-4S"/>
    <property type="match status" value="1"/>
</dbReference>
<dbReference type="InterPro" id="IPR017900">
    <property type="entry name" value="4Fe4S_Fe_S_CS"/>
</dbReference>
<dbReference type="InterPro" id="IPR001949">
    <property type="entry name" value="NADH-UbQ_OxRdtase_51kDa_CS"/>
</dbReference>
<evidence type="ECO:0000313" key="9">
    <source>
        <dbReference type="Proteomes" id="UP000009223"/>
    </source>
</evidence>
<reference evidence="7 9" key="3">
    <citation type="journal article" date="2011" name="ISME J.">
        <title>RNA-seq reveals cooperative metabolic interactions between two termite-gut spirochete species in co-culture.</title>
        <authorList>
            <person name="Rosenthal A.Z."/>
            <person name="Matson E.G."/>
            <person name="Eldar A."/>
            <person name="Leadbetter J.R."/>
        </authorList>
    </citation>
    <scope>NUCLEOTIDE SEQUENCE [LARGE SCALE GENOMIC DNA]</scope>
    <source>
        <strain evidence="9">ATCC BAA-887 / DSM 12427 / ZAS-2</strain>
        <strain evidence="7">ZAS-2</strain>
    </source>
</reference>
<dbReference type="Gene3D" id="3.40.50.11540">
    <property type="entry name" value="NADH-ubiquinone oxidoreductase 51kDa subunit"/>
    <property type="match status" value="1"/>
</dbReference>
<evidence type="ECO:0000256" key="2">
    <source>
        <dbReference type="ARBA" id="ARBA00022485"/>
    </source>
</evidence>
<dbReference type="GO" id="GO:0051539">
    <property type="term" value="F:4 iron, 4 sulfur cluster binding"/>
    <property type="evidence" value="ECO:0007669"/>
    <property type="project" value="UniProtKB-KW"/>
</dbReference>
<dbReference type="KEGG" id="tpi:TREPR_3301"/>
<reference evidence="7" key="2">
    <citation type="submission" date="2009-12" db="EMBL/GenBank/DDBJ databases">
        <authorList>
            <person name="Tetu S.G."/>
            <person name="Matson E."/>
            <person name="Ren Q."/>
            <person name="Seshadri R."/>
            <person name="Elbourne L."/>
            <person name="Hassan K.A."/>
            <person name="Durkin A."/>
            <person name="Radune D."/>
            <person name="Mohamoud Y."/>
            <person name="Shay R."/>
            <person name="Jin S."/>
            <person name="Zhang X."/>
            <person name="Lucey K."/>
            <person name="Ballor N.R."/>
            <person name="Ottesen E."/>
            <person name="Rosenthal R."/>
            <person name="Allen A."/>
            <person name="Leadbetter J.R."/>
            <person name="Paulsen I.T."/>
        </authorList>
    </citation>
    <scope>NUCLEOTIDE SEQUENCE</scope>
    <source>
        <strain evidence="7">ZAS-2</strain>
    </source>
</reference>
<dbReference type="GO" id="GO:0008137">
    <property type="term" value="F:NADH dehydrogenase (ubiquinone) activity"/>
    <property type="evidence" value="ECO:0007669"/>
    <property type="project" value="InterPro"/>
</dbReference>
<evidence type="ECO:0000313" key="7">
    <source>
        <dbReference type="EMBL" id="AEF84826.1"/>
    </source>
</evidence>
<dbReference type="FunFam" id="1.20.1440.230:FF:000001">
    <property type="entry name" value="Mitochondrial NADH dehydrogenase flavoprotein 1"/>
    <property type="match status" value="1"/>
</dbReference>